<dbReference type="Proteomes" id="UP000005019">
    <property type="component" value="Unassembled WGS sequence"/>
</dbReference>
<keyword evidence="3" id="KW-0732">Signal</keyword>
<dbReference type="Pfam" id="PF01547">
    <property type="entry name" value="SBP_bac_1"/>
    <property type="match status" value="1"/>
</dbReference>
<dbReference type="STRING" id="1000565.METUNv1_00644"/>
<comment type="similarity">
    <text evidence="2">Belongs to the bacterial solute-binding protein 1 family.</text>
</comment>
<name>F5R8S6_METUF</name>
<accession>F5R8S6</accession>
<dbReference type="CDD" id="cd13585">
    <property type="entry name" value="PBP2_TMBP_like"/>
    <property type="match status" value="1"/>
</dbReference>
<dbReference type="Gene3D" id="3.40.190.10">
    <property type="entry name" value="Periplasmic binding protein-like II"/>
    <property type="match status" value="4"/>
</dbReference>
<evidence type="ECO:0000256" key="1">
    <source>
        <dbReference type="ARBA" id="ARBA00004418"/>
    </source>
</evidence>
<proteinExistence type="inferred from homology"/>
<dbReference type="InterPro" id="IPR050490">
    <property type="entry name" value="Bact_solute-bd_prot1"/>
</dbReference>
<feature type="chain" id="PRO_5003325660" evidence="3">
    <location>
        <begin position="24"/>
        <end position="678"/>
    </location>
</feature>
<dbReference type="EMBL" id="AFHG01000030">
    <property type="protein sequence ID" value="EGK72816.1"/>
    <property type="molecule type" value="Genomic_DNA"/>
</dbReference>
<dbReference type="eggNOG" id="COG1653">
    <property type="taxonomic scope" value="Bacteria"/>
</dbReference>
<evidence type="ECO:0000313" key="5">
    <source>
        <dbReference type="Proteomes" id="UP000005019"/>
    </source>
</evidence>
<protein>
    <submittedName>
        <fullName evidence="4">ABC-type sugar transport system, periplasmic component</fullName>
    </submittedName>
</protein>
<gene>
    <name evidence="4" type="ORF">METUNv1_00644</name>
</gene>
<dbReference type="InterPro" id="IPR006059">
    <property type="entry name" value="SBP"/>
</dbReference>
<comment type="caution">
    <text evidence="4">The sequence shown here is derived from an EMBL/GenBank/DDBJ whole genome shotgun (WGS) entry which is preliminary data.</text>
</comment>
<dbReference type="AlphaFoldDB" id="F5R8S6"/>
<keyword evidence="4" id="KW-0762">Sugar transport</keyword>
<dbReference type="eggNOG" id="COG0834">
    <property type="taxonomic scope" value="Bacteria"/>
</dbReference>
<organism evidence="4 5">
    <name type="scientific">Methyloversatilis universalis (strain ATCC BAA-1314 / DSM 25237 / JCM 13912 / CCUG 52030 / FAM5)</name>
    <dbReference type="NCBI Taxonomy" id="1000565"/>
    <lineage>
        <taxon>Bacteria</taxon>
        <taxon>Pseudomonadati</taxon>
        <taxon>Pseudomonadota</taxon>
        <taxon>Betaproteobacteria</taxon>
        <taxon>Nitrosomonadales</taxon>
        <taxon>Sterolibacteriaceae</taxon>
        <taxon>Methyloversatilis</taxon>
    </lineage>
</organism>
<feature type="signal peptide" evidence="3">
    <location>
        <begin position="1"/>
        <end position="23"/>
    </location>
</feature>
<keyword evidence="5" id="KW-1185">Reference proteome</keyword>
<keyword evidence="4" id="KW-0813">Transport</keyword>
<dbReference type="PANTHER" id="PTHR43649">
    <property type="entry name" value="ARABINOSE-BINDING PROTEIN-RELATED"/>
    <property type="match status" value="1"/>
</dbReference>
<evidence type="ECO:0000313" key="4">
    <source>
        <dbReference type="EMBL" id="EGK72816.1"/>
    </source>
</evidence>
<dbReference type="GO" id="GO:0042597">
    <property type="term" value="C:periplasmic space"/>
    <property type="evidence" value="ECO:0007669"/>
    <property type="project" value="UniProtKB-SubCell"/>
</dbReference>
<reference evidence="4 5" key="1">
    <citation type="journal article" date="2011" name="J. Bacteriol.">
        <title>Genome sequence of Methyloversatilis universalis FAM5T, a methylotrophic representative of the order Rhodocyclales.</title>
        <authorList>
            <person name="Kittichotirat W."/>
            <person name="Good N.M."/>
            <person name="Hall R."/>
            <person name="Bringel F."/>
            <person name="Lajus A."/>
            <person name="Medigue C."/>
            <person name="Smalley N.E."/>
            <person name="Beck D."/>
            <person name="Bumgarner R."/>
            <person name="Vuilleumier S."/>
            <person name="Kalyuzhnaya M.G."/>
        </authorList>
    </citation>
    <scope>NUCLEOTIDE SEQUENCE [LARGE SCALE GENOMIC DNA]</scope>
    <source>
        <strain evidence="5">ATCC BAA-1314 / JCM 13912 / FAM5</strain>
    </source>
</reference>
<dbReference type="PANTHER" id="PTHR43649:SF12">
    <property type="entry name" value="DIACETYLCHITOBIOSE BINDING PROTEIN DASA"/>
    <property type="match status" value="1"/>
</dbReference>
<evidence type="ECO:0000256" key="3">
    <source>
        <dbReference type="SAM" id="SignalP"/>
    </source>
</evidence>
<evidence type="ECO:0000256" key="2">
    <source>
        <dbReference type="ARBA" id="ARBA00008520"/>
    </source>
</evidence>
<dbReference type="SUPFAM" id="SSF53850">
    <property type="entry name" value="Periplasmic binding protein-like II"/>
    <property type="match status" value="2"/>
</dbReference>
<comment type="subcellular location">
    <subcellularLocation>
        <location evidence="1">Periplasm</location>
    </subcellularLocation>
</comment>
<sequence length="678" mass="74967">MSARRLLLRCMALLVWLPGSVFAAGTVRLVAAEMSPYIGPTHAQQGYVAELVKAAFERVGYRVDLRFYPLARARSLAAAGQADGLLPVSDSRALEDDFVLSAPFPGANGGLLKKRSLNLSYPPDAPGKPLDTLRAMSGLRFGAVRGASVSAAFDQADFLKRDYVDSDLQNLDKLALGRIDLMVVDKFRASDLMILHRPHLIGQMEFLRPPLFRSDFHVAFSRKAPNQAKLRADFNRGLAALAAEGRIDDILLRHGLSVRKAAVAGREVLTIGTVNNPDMLLMRKLSDEFVRQNPGLRIEWRVLDENSLRTRLMTDLATADGQFDVMTIGSYEAPMWAARGWLAPFDDLPPAYAVDDLLPPVRASLSYRDRLYALPFYAESSMTYYRRDLFQRAGLTMPDQPSWADIQRFAATLHDPAAGVYGICLRGRPGWGENVTLLTTMANSFGGRWFDENWKPELDSEPWREAVRLYVDLLQRYGPPDAHLNGFNESLDLFARGKCAQWVDATVAAGMLYNPKTSKVAGQLGYAAAPVARVREGSNWLWVWALAVPDSSPNKALARRFVQWATSSDYVRLVAAREGWVAVPPGTRQSTYDQAAYLGAAPFARFVSDAIRRSSNQLPGRNYLGIQWVGIPEFPAIGHGFGSEIAKVLGGELDVDSALRKAQADIARLMRDSGYLKP</sequence>